<comment type="caution">
    <text evidence="1">The sequence shown here is derived from an EMBL/GenBank/DDBJ whole genome shotgun (WGS) entry which is preliminary data.</text>
</comment>
<feature type="non-terminal residue" evidence="1">
    <location>
        <position position="1"/>
    </location>
</feature>
<dbReference type="AlphaFoldDB" id="A0A0F9CLI0"/>
<gene>
    <name evidence="1" type="ORF">LCGC14_2307860</name>
</gene>
<reference evidence="1" key="1">
    <citation type="journal article" date="2015" name="Nature">
        <title>Complex archaea that bridge the gap between prokaryotes and eukaryotes.</title>
        <authorList>
            <person name="Spang A."/>
            <person name="Saw J.H."/>
            <person name="Jorgensen S.L."/>
            <person name="Zaremba-Niedzwiedzka K."/>
            <person name="Martijn J."/>
            <person name="Lind A.E."/>
            <person name="van Eijk R."/>
            <person name="Schleper C."/>
            <person name="Guy L."/>
            <person name="Ettema T.J."/>
        </authorList>
    </citation>
    <scope>NUCLEOTIDE SEQUENCE</scope>
</reference>
<evidence type="ECO:0000313" key="1">
    <source>
        <dbReference type="EMBL" id="KKL50198.1"/>
    </source>
</evidence>
<name>A0A0F9CLI0_9ZZZZ</name>
<proteinExistence type="predicted"/>
<protein>
    <submittedName>
        <fullName evidence="1">Uncharacterized protein</fullName>
    </submittedName>
</protein>
<dbReference type="EMBL" id="LAZR01032687">
    <property type="protein sequence ID" value="KKL50198.1"/>
    <property type="molecule type" value="Genomic_DNA"/>
</dbReference>
<organism evidence="1">
    <name type="scientific">marine sediment metagenome</name>
    <dbReference type="NCBI Taxonomy" id="412755"/>
    <lineage>
        <taxon>unclassified sequences</taxon>
        <taxon>metagenomes</taxon>
        <taxon>ecological metagenomes</taxon>
    </lineage>
</organism>
<accession>A0A0F9CLI0</accession>
<sequence>KRLTMDNELFDLKLCRSCRFDPNPDADLCDACDAFHPPLEIAKVIDTHSGAVYIVFQEVE</sequence>